<feature type="binding site" description="covalent" evidence="8">
    <location>
        <position position="238"/>
    </location>
    <ligand>
        <name>heme c</name>
        <dbReference type="ChEBI" id="CHEBI:61717"/>
        <label>2</label>
    </ligand>
</feature>
<dbReference type="InterPro" id="IPR051395">
    <property type="entry name" value="Cytochrome_c_Peroxidase/MauG"/>
</dbReference>
<dbReference type="PIRSF" id="PIRSF000294">
    <property type="entry name" value="Cytochrome-c_peroxidase"/>
    <property type="match status" value="1"/>
</dbReference>
<evidence type="ECO:0000256" key="3">
    <source>
        <dbReference type="ARBA" id="ARBA00022723"/>
    </source>
</evidence>
<evidence type="ECO:0000259" key="10">
    <source>
        <dbReference type="PROSITE" id="PS51007"/>
    </source>
</evidence>
<feature type="binding site" description="axial binding residue" evidence="9">
    <location>
        <position position="239"/>
    </location>
    <ligand>
        <name>heme c</name>
        <dbReference type="ChEBI" id="CHEBI:61717"/>
        <label>2</label>
    </ligand>
    <ligandPart>
        <name>Fe</name>
        <dbReference type="ChEBI" id="CHEBI:18248"/>
    </ligandPart>
</feature>
<feature type="binding site" description="axial binding residue" evidence="9">
    <location>
        <position position="86"/>
    </location>
    <ligand>
        <name>heme c</name>
        <dbReference type="ChEBI" id="CHEBI:61717"/>
        <label>1</label>
    </ligand>
    <ligandPart>
        <name>Fe</name>
        <dbReference type="ChEBI" id="CHEBI:18248"/>
    </ligandPart>
</feature>
<dbReference type="InterPro" id="IPR036909">
    <property type="entry name" value="Cyt_c-like_dom_sf"/>
</dbReference>
<accession>A0A399RVS3</accession>
<evidence type="ECO:0000256" key="5">
    <source>
        <dbReference type="ARBA" id="ARBA00022764"/>
    </source>
</evidence>
<keyword evidence="11" id="KW-0575">Peroxidase</keyword>
<evidence type="ECO:0000256" key="4">
    <source>
        <dbReference type="ARBA" id="ARBA00022729"/>
    </source>
</evidence>
<comment type="caution">
    <text evidence="11">The sequence shown here is derived from an EMBL/GenBank/DDBJ whole genome shotgun (WGS) entry which is preliminary data.</text>
</comment>
<dbReference type="Gene3D" id="1.10.760.10">
    <property type="entry name" value="Cytochrome c-like domain"/>
    <property type="match status" value="2"/>
</dbReference>
<dbReference type="GO" id="GO:0042597">
    <property type="term" value="C:periplasmic space"/>
    <property type="evidence" value="ECO:0007669"/>
    <property type="project" value="UniProtKB-SubCell"/>
</dbReference>
<dbReference type="Pfam" id="PF03150">
    <property type="entry name" value="CCP_MauG"/>
    <property type="match status" value="1"/>
</dbReference>
<evidence type="ECO:0000256" key="7">
    <source>
        <dbReference type="ARBA" id="ARBA00023004"/>
    </source>
</evidence>
<dbReference type="AlphaFoldDB" id="A0A399RVS3"/>
<dbReference type="PROSITE" id="PS51007">
    <property type="entry name" value="CYTC"/>
    <property type="match status" value="2"/>
</dbReference>
<keyword evidence="6" id="KW-0560">Oxidoreductase</keyword>
<dbReference type="InterPro" id="IPR026259">
    <property type="entry name" value="MauG/Cytc_peroxidase"/>
</dbReference>
<dbReference type="GO" id="GO:0009055">
    <property type="term" value="F:electron transfer activity"/>
    <property type="evidence" value="ECO:0007669"/>
    <property type="project" value="InterPro"/>
</dbReference>
<dbReference type="GO" id="GO:0020037">
    <property type="term" value="F:heme binding"/>
    <property type="evidence" value="ECO:0007669"/>
    <property type="project" value="InterPro"/>
</dbReference>
<feature type="binding site" description="covalent" evidence="8">
    <location>
        <position position="82"/>
    </location>
    <ligand>
        <name>heme c</name>
        <dbReference type="ChEBI" id="CHEBI:61717"/>
        <label>1</label>
    </ligand>
</feature>
<dbReference type="PANTHER" id="PTHR30600:SF10">
    <property type="entry name" value="BLL6722 PROTEIN"/>
    <property type="match status" value="1"/>
</dbReference>
<feature type="domain" description="Cytochrome c" evidence="10">
    <location>
        <begin position="211"/>
        <end position="351"/>
    </location>
</feature>
<gene>
    <name evidence="11" type="ORF">D1627_18045</name>
</gene>
<dbReference type="GO" id="GO:0046872">
    <property type="term" value="F:metal ion binding"/>
    <property type="evidence" value="ECO:0007669"/>
    <property type="project" value="UniProtKB-KW"/>
</dbReference>
<evidence type="ECO:0000256" key="8">
    <source>
        <dbReference type="PIRSR" id="PIRSR000294-1"/>
    </source>
</evidence>
<keyword evidence="5" id="KW-0574">Periplasm</keyword>
<evidence type="ECO:0000256" key="2">
    <source>
        <dbReference type="ARBA" id="ARBA00022617"/>
    </source>
</evidence>
<evidence type="ECO:0000313" key="11">
    <source>
        <dbReference type="EMBL" id="RIJ33515.1"/>
    </source>
</evidence>
<dbReference type="SUPFAM" id="SSF46626">
    <property type="entry name" value="Cytochrome c"/>
    <property type="match status" value="2"/>
</dbReference>
<dbReference type="EMBL" id="QWGE01000007">
    <property type="protein sequence ID" value="RIJ33515.1"/>
    <property type="molecule type" value="Genomic_DNA"/>
</dbReference>
<feature type="domain" description="Cytochrome c" evidence="10">
    <location>
        <begin position="60"/>
        <end position="161"/>
    </location>
</feature>
<keyword evidence="2 8" id="KW-0349">Heme</keyword>
<proteinExistence type="predicted"/>
<protein>
    <submittedName>
        <fullName evidence="11">Cytochrome-c peroxidase</fullName>
    </submittedName>
</protein>
<dbReference type="Proteomes" id="UP000266005">
    <property type="component" value="Unassembled WGS sequence"/>
</dbReference>
<comment type="subcellular location">
    <subcellularLocation>
        <location evidence="1">Periplasm</location>
    </subcellularLocation>
</comment>
<evidence type="ECO:0000313" key="12">
    <source>
        <dbReference type="Proteomes" id="UP000266005"/>
    </source>
</evidence>
<feature type="binding site" description="covalent" evidence="8">
    <location>
        <position position="235"/>
    </location>
    <ligand>
        <name>heme c</name>
        <dbReference type="ChEBI" id="CHEBI:61717"/>
        <label>2</label>
    </ligand>
</feature>
<comment type="cofactor">
    <cofactor evidence="8">
        <name>heme</name>
        <dbReference type="ChEBI" id="CHEBI:30413"/>
    </cofactor>
    <text evidence="8">Binds 2 heme groups.</text>
</comment>
<dbReference type="InterPro" id="IPR004852">
    <property type="entry name" value="Di-haem_cyt_c_peroxidsae"/>
</dbReference>
<dbReference type="PROSITE" id="PS51257">
    <property type="entry name" value="PROKAR_LIPOPROTEIN"/>
    <property type="match status" value="1"/>
</dbReference>
<feature type="binding site" description="covalent" evidence="8">
    <location>
        <position position="85"/>
    </location>
    <ligand>
        <name>heme c</name>
        <dbReference type="ChEBI" id="CHEBI:61717"/>
        <label>1</label>
    </ligand>
</feature>
<comment type="PTM">
    <text evidence="8">Binds 2 heme groups per subunit.</text>
</comment>
<dbReference type="RefSeq" id="WP_119433678.1">
    <property type="nucleotide sequence ID" value="NZ_QWGE01000007.1"/>
</dbReference>
<evidence type="ECO:0000256" key="9">
    <source>
        <dbReference type="PIRSR" id="PIRSR000294-2"/>
    </source>
</evidence>
<name>A0A399RVS3_9BACT</name>
<evidence type="ECO:0000256" key="6">
    <source>
        <dbReference type="ARBA" id="ARBA00023002"/>
    </source>
</evidence>
<dbReference type="GO" id="GO:0004130">
    <property type="term" value="F:cytochrome-c peroxidase activity"/>
    <property type="evidence" value="ECO:0007669"/>
    <property type="project" value="TreeGrafter"/>
</dbReference>
<keyword evidence="7 9" id="KW-0408">Iron</keyword>
<dbReference type="OrthoDB" id="9805202at2"/>
<dbReference type="PANTHER" id="PTHR30600">
    <property type="entry name" value="CYTOCHROME C PEROXIDASE-RELATED"/>
    <property type="match status" value="1"/>
</dbReference>
<dbReference type="InterPro" id="IPR009056">
    <property type="entry name" value="Cyt_c-like_dom"/>
</dbReference>
<keyword evidence="3 9" id="KW-0479">Metal-binding</keyword>
<keyword evidence="4" id="KW-0732">Signal</keyword>
<evidence type="ECO:0000256" key="1">
    <source>
        <dbReference type="ARBA" id="ARBA00004418"/>
    </source>
</evidence>
<reference evidence="12" key="1">
    <citation type="submission" date="2018-08" db="EMBL/GenBank/DDBJ databases">
        <title>Mucilaginibacter sp. MYSH2.</title>
        <authorList>
            <person name="Seo T."/>
        </authorList>
    </citation>
    <scope>NUCLEOTIDE SEQUENCE [LARGE SCALE GENOMIC DNA]</scope>
    <source>
        <strain evidence="12">KIRAN</strain>
    </source>
</reference>
<sequence length="366" mass="40818">MATIRYTHFIILPLLFFSCSADKDQDPVAANEEPTPYQLTIPKHLPQNFVTPANNPLTEEGVELGRHLFYEVKLSGNNTMSCGSCHQQDKAFTDGLAVSVGIDGIKHRRSAMSLANMLWFSQLNWDGSALSLEEQARGPIENEIELHEDLANAVAELQATKTYPAMFRKAFGDSIITETNVLKALGQFQRTLISADARYDRYMNQKGQLSKDELEGMKLFLTHPDPSTNTRGGNCGDCHGGTLFSLRTFHNNGLDATFTDNGLGDVTGLAKDKGKFKAPTLRNIALTAPYMHDGRFATLEEVLDHYNDHIKYNSPNLDPLIIEASNEPNGKTLMLTADEKRKIIRFLHTLTDSTFITDKRFSDPFN</sequence>
<keyword evidence="12" id="KW-1185">Reference proteome</keyword>
<organism evidence="11 12">
    <name type="scientific">Pontibacter oryzae</name>
    <dbReference type="NCBI Taxonomy" id="2304593"/>
    <lineage>
        <taxon>Bacteria</taxon>
        <taxon>Pseudomonadati</taxon>
        <taxon>Bacteroidota</taxon>
        <taxon>Cytophagia</taxon>
        <taxon>Cytophagales</taxon>
        <taxon>Hymenobacteraceae</taxon>
        <taxon>Pontibacter</taxon>
    </lineage>
</organism>